<dbReference type="RefSeq" id="WP_110329079.1">
    <property type="nucleotide sequence ID" value="NZ_CAJMXY010000011.1"/>
</dbReference>
<dbReference type="PANTHER" id="PTHR37625">
    <property type="entry name" value="OUTER MEMBRANE LIPOPROTEIN-RELATED"/>
    <property type="match status" value="1"/>
</dbReference>
<dbReference type="Proteomes" id="UP000247515">
    <property type="component" value="Unassembled WGS sequence"/>
</dbReference>
<accession>A0ABX5MGM6</accession>
<keyword evidence="4" id="KW-1185">Reference proteome</keyword>
<name>A0ABX5MGM6_9BURK</name>
<organism evidence="3 4">
    <name type="scientific">Paraburkholderia tropica</name>
    <dbReference type="NCBI Taxonomy" id="92647"/>
    <lineage>
        <taxon>Bacteria</taxon>
        <taxon>Pseudomonadati</taxon>
        <taxon>Pseudomonadota</taxon>
        <taxon>Betaproteobacteria</taxon>
        <taxon>Burkholderiales</taxon>
        <taxon>Burkholderiaceae</taxon>
        <taxon>Paraburkholderia</taxon>
    </lineage>
</organism>
<evidence type="ECO:0000313" key="4">
    <source>
        <dbReference type="Proteomes" id="UP000247515"/>
    </source>
</evidence>
<keyword evidence="2" id="KW-0732">Signal</keyword>
<dbReference type="Gene3D" id="2.60.40.4150">
    <property type="entry name" value="Type VI secretion system, lipoprotein SciN"/>
    <property type="match status" value="1"/>
</dbReference>
<dbReference type="NCBIfam" id="TIGR03352">
    <property type="entry name" value="VI_chp_3"/>
    <property type="match status" value="1"/>
</dbReference>
<protein>
    <submittedName>
        <fullName evidence="3">Type VI secretion system protein VasD</fullName>
    </submittedName>
</protein>
<proteinExistence type="predicted"/>
<feature type="chain" id="PRO_5045343718" evidence="2">
    <location>
        <begin position="19"/>
        <end position="332"/>
    </location>
</feature>
<evidence type="ECO:0000313" key="3">
    <source>
        <dbReference type="EMBL" id="PXX09010.1"/>
    </source>
</evidence>
<evidence type="ECO:0000256" key="1">
    <source>
        <dbReference type="SAM" id="MobiDB-lite"/>
    </source>
</evidence>
<feature type="signal peptide" evidence="2">
    <location>
        <begin position="1"/>
        <end position="18"/>
    </location>
</feature>
<dbReference type="InterPro" id="IPR038706">
    <property type="entry name" value="Type_VI_SciN-like_sf"/>
</dbReference>
<dbReference type="Pfam" id="PF12790">
    <property type="entry name" value="T6SS-SciN"/>
    <property type="match status" value="1"/>
</dbReference>
<dbReference type="InterPro" id="IPR017734">
    <property type="entry name" value="T6SS_SciN"/>
</dbReference>
<reference evidence="3 4" key="1">
    <citation type="submission" date="2018-05" db="EMBL/GenBank/DDBJ databases">
        <title>Genomic Encyclopedia of Type Strains, Phase IV (KMG-V): Genome sequencing to study the core and pangenomes of soil and plant-associated prokaryotes.</title>
        <authorList>
            <person name="Whitman W."/>
        </authorList>
    </citation>
    <scope>NUCLEOTIDE SEQUENCE [LARGE SCALE GENOMIC DNA]</scope>
    <source>
        <strain evidence="3 4">SIr-6563</strain>
    </source>
</reference>
<feature type="region of interest" description="Disordered" evidence="1">
    <location>
        <begin position="40"/>
        <end position="61"/>
    </location>
</feature>
<evidence type="ECO:0000256" key="2">
    <source>
        <dbReference type="SAM" id="SignalP"/>
    </source>
</evidence>
<comment type="caution">
    <text evidence="3">The sequence shown here is derived from an EMBL/GenBank/DDBJ whole genome shotgun (WGS) entry which is preliminary data.</text>
</comment>
<gene>
    <name evidence="3" type="ORF">C7400_12561</name>
</gene>
<dbReference type="EMBL" id="QJJV01000025">
    <property type="protein sequence ID" value="PXX09010.1"/>
    <property type="molecule type" value="Genomic_DNA"/>
</dbReference>
<sequence>MTPTMSLRLLAVSVAALSAGGCSVLGLGSGSSRDNGPVTQVGLGLYASPDVNPNPDSASGEMAEQGYVVPQPPALTVDPTATGGPYLLNLKSTSKVDLTTQLRSLLDYLQHENKASDIRTLATRVQFNPDATPSTGIGLDAPPPYYGLGPQTVALPTQWSLPKGAPVSRIVDNPPLPLDVPGKPGGAPALGQYADSGSAALAQDAPATRPELRAVATPITFKILQLKDDSMFLNAGYDQLAKDLKKSLGSTYIDDEDYVLQPGQYKYIDYSAISKSTRYIAVLANFHNQNGATWKQVLRLEQRGYRYALLVVFRGSEVSIADEGYRSPPPGK</sequence>
<dbReference type="PANTHER" id="PTHR37625:SF5">
    <property type="entry name" value="LIPOPROTEIN"/>
    <property type="match status" value="1"/>
</dbReference>